<sequence>MIAGFDIGISLFAAVLVFARMGAILMILPGFGEPSIPPRIRLSFALAFALVAGPVIAPELPAPPQSLSGLAGLVAVEVVIGLMIGAGARLLMAAAAVAGQVIAYQTGLAMAQAFDPMQGQSGALPAQFFNLLFLLLIFTTNIHHLLLQAAAGSYALMPAGQAPIWGDAAQWALGLFIDSFIIAVRIASPLIAFGLIFYLGLGVLSRLMPQAQIFFIAMPLNILLGFSILAISLGAMSLIWVERLEEFAATLG</sequence>
<evidence type="ECO:0000256" key="7">
    <source>
        <dbReference type="ARBA" id="ARBA00023136"/>
    </source>
</evidence>
<name>A0A5M6ZI74_9PROT</name>
<dbReference type="GO" id="GO:0006605">
    <property type="term" value="P:protein targeting"/>
    <property type="evidence" value="ECO:0007669"/>
    <property type="project" value="UniProtKB-UniRule"/>
</dbReference>
<keyword evidence="4 10" id="KW-1003">Cell membrane</keyword>
<dbReference type="Proteomes" id="UP000325122">
    <property type="component" value="Unassembled WGS sequence"/>
</dbReference>
<dbReference type="InterPro" id="IPR006303">
    <property type="entry name" value="FliR"/>
</dbReference>
<keyword evidence="6 10" id="KW-1133">Transmembrane helix</keyword>
<evidence type="ECO:0000313" key="11">
    <source>
        <dbReference type="EMBL" id="KAA5804532.1"/>
    </source>
</evidence>
<evidence type="ECO:0000256" key="4">
    <source>
        <dbReference type="ARBA" id="ARBA00022475"/>
    </source>
</evidence>
<dbReference type="RefSeq" id="WP_150021563.1">
    <property type="nucleotide sequence ID" value="NZ_VWOJ01000001.1"/>
</dbReference>
<comment type="function">
    <text evidence="1 10">Role in flagellar biosynthesis.</text>
</comment>
<evidence type="ECO:0000256" key="5">
    <source>
        <dbReference type="ARBA" id="ARBA00022692"/>
    </source>
</evidence>
<keyword evidence="11" id="KW-0966">Cell projection</keyword>
<keyword evidence="7 10" id="KW-0472">Membrane</keyword>
<evidence type="ECO:0000256" key="1">
    <source>
        <dbReference type="ARBA" id="ARBA00002578"/>
    </source>
</evidence>
<keyword evidence="12" id="KW-1185">Reference proteome</keyword>
<feature type="transmembrane region" description="Helical" evidence="10">
    <location>
        <begin position="131"/>
        <end position="151"/>
    </location>
</feature>
<dbReference type="InterPro" id="IPR002010">
    <property type="entry name" value="T3SS_IM_R"/>
</dbReference>
<comment type="similarity">
    <text evidence="2 10">Belongs to the FliR/MopE/SpaR family.</text>
</comment>
<dbReference type="GO" id="GO:0005886">
    <property type="term" value="C:plasma membrane"/>
    <property type="evidence" value="ECO:0007669"/>
    <property type="project" value="UniProtKB-SubCell"/>
</dbReference>
<evidence type="ECO:0000256" key="9">
    <source>
        <dbReference type="NCBIfam" id="TIGR01400"/>
    </source>
</evidence>
<gene>
    <name evidence="11" type="primary">fliR</name>
    <name evidence="11" type="ORF">F1654_00540</name>
</gene>
<protein>
    <recommendedName>
        <fullName evidence="3 9">Flagellar biosynthetic protein FliR</fullName>
    </recommendedName>
</protein>
<dbReference type="Pfam" id="PF01311">
    <property type="entry name" value="Bac_export_1"/>
    <property type="match status" value="1"/>
</dbReference>
<reference evidence="11 12" key="1">
    <citation type="submission" date="2019-09" db="EMBL/GenBank/DDBJ databases">
        <authorList>
            <person name="Kevbrin V."/>
            <person name="Grouzdev D.S."/>
        </authorList>
    </citation>
    <scope>NUCLEOTIDE SEQUENCE [LARGE SCALE GENOMIC DNA]</scope>
    <source>
        <strain evidence="11 12">G-192</strain>
    </source>
</reference>
<dbReference type="NCBIfam" id="TIGR01400">
    <property type="entry name" value="fliR"/>
    <property type="match status" value="1"/>
</dbReference>
<accession>A0A5M6ZI74</accession>
<comment type="caution">
    <text evidence="11">The sequence shown here is derived from an EMBL/GenBank/DDBJ whole genome shotgun (WGS) entry which is preliminary data.</text>
</comment>
<dbReference type="GO" id="GO:0009425">
    <property type="term" value="C:bacterial-type flagellum basal body"/>
    <property type="evidence" value="ECO:0007669"/>
    <property type="project" value="UniProtKB-SubCell"/>
</dbReference>
<keyword evidence="8 10" id="KW-0975">Bacterial flagellum</keyword>
<feature type="transmembrane region" description="Helical" evidence="10">
    <location>
        <begin position="67"/>
        <end position="84"/>
    </location>
</feature>
<evidence type="ECO:0000313" key="12">
    <source>
        <dbReference type="Proteomes" id="UP000325122"/>
    </source>
</evidence>
<keyword evidence="11" id="KW-0969">Cilium</keyword>
<dbReference type="PANTHER" id="PTHR30065:SF8">
    <property type="entry name" value="FLAGELLAR BIOSYNTHETIC PROTEIN FLIR"/>
    <property type="match status" value="1"/>
</dbReference>
<dbReference type="PRINTS" id="PR00953">
    <property type="entry name" value="TYPE3IMRPROT"/>
</dbReference>
<evidence type="ECO:0000256" key="2">
    <source>
        <dbReference type="ARBA" id="ARBA00009772"/>
    </source>
</evidence>
<feature type="transmembrane region" description="Helical" evidence="10">
    <location>
        <begin position="7"/>
        <end position="28"/>
    </location>
</feature>
<keyword evidence="11" id="KW-0282">Flagellum</keyword>
<evidence type="ECO:0000256" key="10">
    <source>
        <dbReference type="RuleBase" id="RU362071"/>
    </source>
</evidence>
<dbReference type="AlphaFoldDB" id="A0A5M6ZI74"/>
<evidence type="ECO:0000256" key="6">
    <source>
        <dbReference type="ARBA" id="ARBA00022989"/>
    </source>
</evidence>
<dbReference type="PANTHER" id="PTHR30065">
    <property type="entry name" value="FLAGELLAR BIOSYNTHETIC PROTEIN FLIR"/>
    <property type="match status" value="1"/>
</dbReference>
<dbReference type="EMBL" id="VWOJ01000001">
    <property type="protein sequence ID" value="KAA5804532.1"/>
    <property type="molecule type" value="Genomic_DNA"/>
</dbReference>
<organism evidence="11 12">
    <name type="scientific">Alkalicaulis satelles</name>
    <dbReference type="NCBI Taxonomy" id="2609175"/>
    <lineage>
        <taxon>Bacteria</taxon>
        <taxon>Pseudomonadati</taxon>
        <taxon>Pseudomonadota</taxon>
        <taxon>Alphaproteobacteria</taxon>
        <taxon>Maricaulales</taxon>
        <taxon>Maricaulaceae</taxon>
        <taxon>Alkalicaulis</taxon>
    </lineage>
</organism>
<evidence type="ECO:0000256" key="8">
    <source>
        <dbReference type="ARBA" id="ARBA00023143"/>
    </source>
</evidence>
<feature type="transmembrane region" description="Helical" evidence="10">
    <location>
        <begin position="171"/>
        <end position="201"/>
    </location>
</feature>
<evidence type="ECO:0000256" key="3">
    <source>
        <dbReference type="ARBA" id="ARBA00021717"/>
    </source>
</evidence>
<feature type="transmembrane region" description="Helical" evidence="10">
    <location>
        <begin position="213"/>
        <end position="241"/>
    </location>
</feature>
<comment type="subcellular location">
    <subcellularLocation>
        <location evidence="10">Cell membrane</location>
        <topology evidence="10">Multi-pass membrane protein</topology>
    </subcellularLocation>
    <subcellularLocation>
        <location evidence="10">Bacterial flagellum basal body</location>
    </subcellularLocation>
</comment>
<proteinExistence type="inferred from homology"/>
<keyword evidence="5 10" id="KW-0812">Transmembrane</keyword>
<dbReference type="GO" id="GO:0044780">
    <property type="term" value="P:bacterial-type flagellum assembly"/>
    <property type="evidence" value="ECO:0007669"/>
    <property type="project" value="UniProtKB-UniRule"/>
</dbReference>